<accession>A0A345E1U0</accession>
<gene>
    <name evidence="2" type="ORF">DU500_06730</name>
</gene>
<dbReference type="OrthoDB" id="270566at2157"/>
<dbReference type="KEGG" id="haj:DU500_06730"/>
<protein>
    <submittedName>
        <fullName evidence="2">Uncharacterized protein</fullName>
    </submittedName>
</protein>
<dbReference type="EMBL" id="CP031150">
    <property type="protein sequence ID" value="AXG06162.1"/>
    <property type="molecule type" value="Genomic_DNA"/>
</dbReference>
<evidence type="ECO:0000313" key="3">
    <source>
        <dbReference type="Proteomes" id="UP000253273"/>
    </source>
</evidence>
<feature type="compositionally biased region" description="Low complexity" evidence="1">
    <location>
        <begin position="29"/>
        <end position="48"/>
    </location>
</feature>
<sequence length="324" mass="33287">MPSSRRALLTGVGAALTGLAGCLDASNGSTEPTDSPSSTPTVTTIPTPTAVPAEDSLSLGDSLDVDGVTVTVSDFVTAHSVRYLTAPDAMGVAATENDQFAFVDVSVHGEGRPPAPHRFALVADGTGYGSGIEYVGPARVDAPVTGRRYDDSNREGYVAFRVPAPLDAESVAVILGDRGPETTDMQPEDDGVRAKWSIPSSLADALRSPPPAFSTRIEVPERVAADEAVPVRIDVTNEGEGVGTFHGAINHQGPLYAADSFSMSLPPGESTTHEATIAYYRGSESPPASVQFGVVGPGVSESFSVRIEGGGTPSSTATATDTPS</sequence>
<proteinExistence type="predicted"/>
<dbReference type="AlphaFoldDB" id="A0A345E1U0"/>
<dbReference type="PROSITE" id="PS51257">
    <property type="entry name" value="PROKAR_LIPOPROTEIN"/>
    <property type="match status" value="1"/>
</dbReference>
<feature type="compositionally biased region" description="Low complexity" evidence="1">
    <location>
        <begin position="313"/>
        <end position="324"/>
    </location>
</feature>
<dbReference type="RefSeq" id="WP_114585305.1">
    <property type="nucleotide sequence ID" value="NZ_CP031150.1"/>
</dbReference>
<organism evidence="2 3">
    <name type="scientific">Haloplanus rubicundus</name>
    <dbReference type="NCBI Taxonomy" id="1547898"/>
    <lineage>
        <taxon>Archaea</taxon>
        <taxon>Methanobacteriati</taxon>
        <taxon>Methanobacteriota</taxon>
        <taxon>Stenosarchaea group</taxon>
        <taxon>Halobacteria</taxon>
        <taxon>Halobacteriales</taxon>
        <taxon>Haloferacaceae</taxon>
        <taxon>Haloplanus</taxon>
    </lineage>
</organism>
<feature type="region of interest" description="Disordered" evidence="1">
    <location>
        <begin position="304"/>
        <end position="324"/>
    </location>
</feature>
<evidence type="ECO:0000313" key="2">
    <source>
        <dbReference type="EMBL" id="AXG06162.1"/>
    </source>
</evidence>
<feature type="region of interest" description="Disordered" evidence="1">
    <location>
        <begin position="25"/>
        <end position="50"/>
    </location>
</feature>
<dbReference type="GeneID" id="37283065"/>
<dbReference type="Proteomes" id="UP000253273">
    <property type="component" value="Chromosome"/>
</dbReference>
<name>A0A345E1U0_9EURY</name>
<reference evidence="2 3" key="1">
    <citation type="submission" date="2018-07" db="EMBL/GenBank/DDBJ databases">
        <title>Genome sequences of Haloplanus sp. CBA1113.</title>
        <authorList>
            <person name="Kim Y.B."/>
            <person name="Roh S.W."/>
        </authorList>
    </citation>
    <scope>NUCLEOTIDE SEQUENCE [LARGE SCALE GENOMIC DNA]</scope>
    <source>
        <strain evidence="2 3">CBA1113</strain>
    </source>
</reference>
<keyword evidence="3" id="KW-1185">Reference proteome</keyword>
<evidence type="ECO:0000256" key="1">
    <source>
        <dbReference type="SAM" id="MobiDB-lite"/>
    </source>
</evidence>